<dbReference type="GO" id="GO:0000139">
    <property type="term" value="C:Golgi membrane"/>
    <property type="evidence" value="ECO:0007669"/>
    <property type="project" value="TreeGrafter"/>
</dbReference>
<evidence type="ECO:0000256" key="10">
    <source>
        <dbReference type="SAM" id="Phobius"/>
    </source>
</evidence>
<evidence type="ECO:0000313" key="12">
    <source>
        <dbReference type="EMBL" id="TRY76619.1"/>
    </source>
</evidence>
<evidence type="ECO:0000259" key="11">
    <source>
        <dbReference type="Pfam" id="PF14360"/>
    </source>
</evidence>
<dbReference type="GO" id="GO:0046513">
    <property type="term" value="P:ceramide biosynthetic process"/>
    <property type="evidence" value="ECO:0007669"/>
    <property type="project" value="TreeGrafter"/>
</dbReference>
<feature type="transmembrane region" description="Helical" evidence="10">
    <location>
        <begin position="310"/>
        <end position="326"/>
    </location>
</feature>
<feature type="domain" description="Sphingomyelin synthase-like" evidence="11">
    <location>
        <begin position="307"/>
        <end position="379"/>
    </location>
</feature>
<dbReference type="AlphaFoldDB" id="A0A553PG12"/>
<keyword evidence="8 10" id="KW-0472">Membrane</keyword>
<feature type="transmembrane region" description="Helical" evidence="10">
    <location>
        <begin position="335"/>
        <end position="355"/>
    </location>
</feature>
<dbReference type="InterPro" id="IPR025749">
    <property type="entry name" value="Sphingomyelin_synth-like_dom"/>
</dbReference>
<comment type="similarity">
    <text evidence="2">Belongs to the sphingomyelin synthase family.</text>
</comment>
<feature type="compositionally biased region" description="Gly residues" evidence="9">
    <location>
        <begin position="483"/>
        <end position="492"/>
    </location>
</feature>
<evidence type="ECO:0000256" key="7">
    <source>
        <dbReference type="ARBA" id="ARBA00023098"/>
    </source>
</evidence>
<feature type="compositionally biased region" description="Acidic residues" evidence="9">
    <location>
        <begin position="452"/>
        <end position="462"/>
    </location>
</feature>
<feature type="transmembrane region" description="Helical" evidence="10">
    <location>
        <begin position="244"/>
        <end position="263"/>
    </location>
</feature>
<dbReference type="PANTHER" id="PTHR21290">
    <property type="entry name" value="SPHINGOMYELIN SYNTHETASE"/>
    <property type="match status" value="1"/>
</dbReference>
<protein>
    <recommendedName>
        <fullName evidence="11">Sphingomyelin synthase-like domain-containing protein</fullName>
    </recommendedName>
</protein>
<accession>A0A553PG12</accession>
<feature type="region of interest" description="Disordered" evidence="9">
    <location>
        <begin position="1"/>
        <end position="150"/>
    </location>
</feature>
<keyword evidence="3" id="KW-0808">Transferase</keyword>
<keyword evidence="13" id="KW-1185">Reference proteome</keyword>
<dbReference type="PANTHER" id="PTHR21290:SF27">
    <property type="entry name" value="PHOSPHATIDYLCHOLINE:CERAMIDE CHOLINEPHOSPHOTRANSFERASE 1"/>
    <property type="match status" value="1"/>
</dbReference>
<name>A0A553PG12_TIGCA</name>
<dbReference type="OMA" id="WISLATT"/>
<dbReference type="GO" id="GO:0006686">
    <property type="term" value="P:sphingomyelin biosynthetic process"/>
    <property type="evidence" value="ECO:0007669"/>
    <property type="project" value="TreeGrafter"/>
</dbReference>
<evidence type="ECO:0000256" key="8">
    <source>
        <dbReference type="ARBA" id="ARBA00023136"/>
    </source>
</evidence>
<proteinExistence type="inferred from homology"/>
<dbReference type="GO" id="GO:0005886">
    <property type="term" value="C:plasma membrane"/>
    <property type="evidence" value="ECO:0007669"/>
    <property type="project" value="TreeGrafter"/>
</dbReference>
<dbReference type="EMBL" id="VCGU01000004">
    <property type="protein sequence ID" value="TRY76619.1"/>
    <property type="molecule type" value="Genomic_DNA"/>
</dbReference>
<gene>
    <name evidence="12" type="ORF">TCAL_16003</name>
</gene>
<dbReference type="Proteomes" id="UP000318571">
    <property type="component" value="Chromosome 5"/>
</dbReference>
<feature type="transmembrane region" description="Helical" evidence="10">
    <location>
        <begin position="208"/>
        <end position="232"/>
    </location>
</feature>
<dbReference type="GO" id="GO:0033188">
    <property type="term" value="F:sphingomyelin synthase activity"/>
    <property type="evidence" value="ECO:0007669"/>
    <property type="project" value="TreeGrafter"/>
</dbReference>
<evidence type="ECO:0000313" key="13">
    <source>
        <dbReference type="Proteomes" id="UP000318571"/>
    </source>
</evidence>
<keyword evidence="6 10" id="KW-1133">Transmembrane helix</keyword>
<keyword evidence="7" id="KW-0443">Lipid metabolism</keyword>
<dbReference type="STRING" id="6832.A0A553PG12"/>
<feature type="region of interest" description="Disordered" evidence="9">
    <location>
        <begin position="442"/>
        <end position="502"/>
    </location>
</feature>
<evidence type="ECO:0000256" key="5">
    <source>
        <dbReference type="ARBA" id="ARBA00022919"/>
    </source>
</evidence>
<evidence type="ECO:0000256" key="6">
    <source>
        <dbReference type="ARBA" id="ARBA00022989"/>
    </source>
</evidence>
<dbReference type="Pfam" id="PF14360">
    <property type="entry name" value="PAP2_C"/>
    <property type="match status" value="1"/>
</dbReference>
<keyword evidence="5" id="KW-0746">Sphingolipid metabolism</keyword>
<evidence type="ECO:0000256" key="3">
    <source>
        <dbReference type="ARBA" id="ARBA00022679"/>
    </source>
</evidence>
<dbReference type="GO" id="GO:0005789">
    <property type="term" value="C:endoplasmic reticulum membrane"/>
    <property type="evidence" value="ECO:0007669"/>
    <property type="project" value="TreeGrafter"/>
</dbReference>
<sequence length="502" mass="55399">MLPADDAKTHGGSYGSFTDLNEHDPESEVNPNPRGSSLPRGATQSQSGGKAKGKVPAEKHSNPHPANANDGRPRQRGTGDTNSRERSSVISSSGAYFQQTGASSVHDSCSSDDEAGRTNANGYVRRKSRHPKNSSVRIEVDGPVPASESANHTTVELEEIPCEPLKTLFSFVFLFLAWLATTTSLALTHERVPDIAPLPDIFLDNVQYQPWGLDASEIVIMIATMSAFALALFHQHRFIVFRRIFFLAGIHYFYRSVTFYVTVLPKADPTYTCAPKSEHLTFMVIAQRVLKLLGGMGLSINGRHVYCGDYIYSGHTMTLLMTYLVIQEYSPRRWFILRWISLATTVGGVITLLFARGHYSVDVIIAYWITTRLWWIYHTMADNQHVVHADNTTNRLTKFWWWYVFVYLEGNVRQPLPKGYSWPLPKQVQHVPALIWTKIRGGGEDSNTGAEDGNDAYPDNDPEAGRPSLGHAVSAEGRRGRGGEGGGAGGPGSSSTSAASLR</sequence>
<keyword evidence="4 10" id="KW-0812">Transmembrane</keyword>
<evidence type="ECO:0000256" key="9">
    <source>
        <dbReference type="SAM" id="MobiDB-lite"/>
    </source>
</evidence>
<evidence type="ECO:0000256" key="2">
    <source>
        <dbReference type="ARBA" id="ARBA00005441"/>
    </source>
</evidence>
<organism evidence="12 13">
    <name type="scientific">Tigriopus californicus</name>
    <name type="common">Marine copepod</name>
    <dbReference type="NCBI Taxonomy" id="6832"/>
    <lineage>
        <taxon>Eukaryota</taxon>
        <taxon>Metazoa</taxon>
        <taxon>Ecdysozoa</taxon>
        <taxon>Arthropoda</taxon>
        <taxon>Crustacea</taxon>
        <taxon>Multicrustacea</taxon>
        <taxon>Hexanauplia</taxon>
        <taxon>Copepoda</taxon>
        <taxon>Harpacticoida</taxon>
        <taxon>Harpacticidae</taxon>
        <taxon>Tigriopus</taxon>
    </lineage>
</organism>
<feature type="compositionally biased region" description="Low complexity" evidence="9">
    <location>
        <begin position="493"/>
        <end position="502"/>
    </location>
</feature>
<reference evidence="12 13" key="1">
    <citation type="journal article" date="2018" name="Nat. Ecol. Evol.">
        <title>Genomic signatures of mitonuclear coevolution across populations of Tigriopus californicus.</title>
        <authorList>
            <person name="Barreto F.S."/>
            <person name="Watson E.T."/>
            <person name="Lima T.G."/>
            <person name="Willett C.S."/>
            <person name="Edmands S."/>
            <person name="Li W."/>
            <person name="Burton R.S."/>
        </authorList>
    </citation>
    <scope>NUCLEOTIDE SEQUENCE [LARGE SCALE GENOMIC DNA]</scope>
    <source>
        <strain evidence="12 13">San Diego</strain>
    </source>
</reference>
<dbReference type="InterPro" id="IPR045221">
    <property type="entry name" value="Sphingomyelin_synth-like"/>
</dbReference>
<feature type="compositionally biased region" description="Polar residues" evidence="9">
    <location>
        <begin position="94"/>
        <end position="108"/>
    </location>
</feature>
<evidence type="ECO:0000256" key="1">
    <source>
        <dbReference type="ARBA" id="ARBA00004141"/>
    </source>
</evidence>
<comment type="subcellular location">
    <subcellularLocation>
        <location evidence="1">Membrane</location>
        <topology evidence="1">Multi-pass membrane protein</topology>
    </subcellularLocation>
</comment>
<evidence type="ECO:0000256" key="4">
    <source>
        <dbReference type="ARBA" id="ARBA00022692"/>
    </source>
</evidence>
<comment type="caution">
    <text evidence="12">The sequence shown here is derived from an EMBL/GenBank/DDBJ whole genome shotgun (WGS) entry which is preliminary data.</text>
</comment>
<dbReference type="GO" id="GO:0047493">
    <property type="term" value="F:ceramide cholinephosphotransferase activity"/>
    <property type="evidence" value="ECO:0007669"/>
    <property type="project" value="TreeGrafter"/>
</dbReference>
<feature type="transmembrane region" description="Helical" evidence="10">
    <location>
        <begin position="168"/>
        <end position="188"/>
    </location>
</feature>